<dbReference type="AlphaFoldDB" id="A0A3M7R275"/>
<evidence type="ECO:0000313" key="1">
    <source>
        <dbReference type="EMBL" id="RNA17358.1"/>
    </source>
</evidence>
<name>A0A3M7R275_BRAPC</name>
<dbReference type="Proteomes" id="UP000276133">
    <property type="component" value="Unassembled WGS sequence"/>
</dbReference>
<keyword evidence="2" id="KW-1185">Reference proteome</keyword>
<gene>
    <name evidence="1" type="ORF">BpHYR1_038368</name>
</gene>
<reference evidence="1 2" key="1">
    <citation type="journal article" date="2018" name="Sci. Rep.">
        <title>Genomic signatures of local adaptation to the degree of environmental predictability in rotifers.</title>
        <authorList>
            <person name="Franch-Gras L."/>
            <person name="Hahn C."/>
            <person name="Garcia-Roger E.M."/>
            <person name="Carmona M.J."/>
            <person name="Serra M."/>
            <person name="Gomez A."/>
        </authorList>
    </citation>
    <scope>NUCLEOTIDE SEQUENCE [LARGE SCALE GENOMIC DNA]</scope>
    <source>
        <strain evidence="1">HYR1</strain>
    </source>
</reference>
<sequence length="142" mass="16470">MWYSLVLISTRNWSWSCSLERVESLPHWFDSFRVNTLNELFVSMLSMRTSRSLVRLSKILSFRSSLKLFSKNVGIKRSKLADSIFFSSNSKCHVSCQKLSPKNSIVNKNGYKKILVISAETELIKENNIKIKKSNRIHILNI</sequence>
<comment type="caution">
    <text evidence="1">The sequence shown here is derived from an EMBL/GenBank/DDBJ whole genome shotgun (WGS) entry which is preliminary data.</text>
</comment>
<accession>A0A3M7R275</accession>
<protein>
    <submittedName>
        <fullName evidence="1">Uncharacterized protein</fullName>
    </submittedName>
</protein>
<proteinExistence type="predicted"/>
<dbReference type="EMBL" id="REGN01004471">
    <property type="protein sequence ID" value="RNA17358.1"/>
    <property type="molecule type" value="Genomic_DNA"/>
</dbReference>
<organism evidence="1 2">
    <name type="scientific">Brachionus plicatilis</name>
    <name type="common">Marine rotifer</name>
    <name type="synonym">Brachionus muelleri</name>
    <dbReference type="NCBI Taxonomy" id="10195"/>
    <lineage>
        <taxon>Eukaryota</taxon>
        <taxon>Metazoa</taxon>
        <taxon>Spiralia</taxon>
        <taxon>Gnathifera</taxon>
        <taxon>Rotifera</taxon>
        <taxon>Eurotatoria</taxon>
        <taxon>Monogononta</taxon>
        <taxon>Pseudotrocha</taxon>
        <taxon>Ploima</taxon>
        <taxon>Brachionidae</taxon>
        <taxon>Brachionus</taxon>
    </lineage>
</organism>
<evidence type="ECO:0000313" key="2">
    <source>
        <dbReference type="Proteomes" id="UP000276133"/>
    </source>
</evidence>